<dbReference type="Pfam" id="PF02782">
    <property type="entry name" value="FGGY_C"/>
    <property type="match status" value="1"/>
</dbReference>
<reference evidence="7 8" key="1">
    <citation type="submission" date="2021-03" db="EMBL/GenBank/DDBJ databases">
        <title>Genomic Encyclopedia of Type Strains, Phase IV (KMG-IV): sequencing the most valuable type-strain genomes for metagenomic binning, comparative biology and taxonomic classification.</title>
        <authorList>
            <person name="Goeker M."/>
        </authorList>
    </citation>
    <scope>NUCLEOTIDE SEQUENCE [LARGE SCALE GENOMIC DNA]</scope>
    <source>
        <strain evidence="7 8">DSM 14349</strain>
    </source>
</reference>
<dbReference type="Proteomes" id="UP001519272">
    <property type="component" value="Unassembled WGS sequence"/>
</dbReference>
<dbReference type="PANTHER" id="PTHR43095:SF2">
    <property type="entry name" value="GLUCONOKINASE"/>
    <property type="match status" value="1"/>
</dbReference>
<dbReference type="CDD" id="cd07770">
    <property type="entry name" value="ASKHA_NBD_FGGY_GntK"/>
    <property type="match status" value="1"/>
</dbReference>
<dbReference type="InterPro" id="IPR000577">
    <property type="entry name" value="Carb_kinase_FGGY"/>
</dbReference>
<dbReference type="InterPro" id="IPR018484">
    <property type="entry name" value="FGGY_N"/>
</dbReference>
<evidence type="ECO:0000256" key="4">
    <source>
        <dbReference type="RuleBase" id="RU003733"/>
    </source>
</evidence>
<keyword evidence="2 4" id="KW-0808">Transferase</keyword>
<dbReference type="NCBIfam" id="TIGR01314">
    <property type="entry name" value="gntK_FGGY"/>
    <property type="match status" value="1"/>
</dbReference>
<evidence type="ECO:0000256" key="2">
    <source>
        <dbReference type="ARBA" id="ARBA00022679"/>
    </source>
</evidence>
<proteinExistence type="inferred from homology"/>
<sequence length="514" mass="56644">MDFTSYMIGIDIGTTSTKAVLYNINGGIVSSAHVHYPLYTPEVAAAEQDPDEIFQAVLETTAQLMREHVSSPTQIKFVSFSAAMHSIIPIDSNGNPLMNALTWADNRSEPYTKLLLEQKGHELYFRTGTPIHPMSPLGKLMWLRAERGHIFSTAYKFISIKEYIWAKLFSTYEVDYSIASCTGLMNLQQLKWDTAALAATEINESKLSKIVPTTYYRKGAALQYTNVMGLTPETIFVIGANDGVLSNLGLNAMSPGEVAVTIGTSGAIRTVVDRPVLDEKGRTFCYVLTDKHYVIGGPVNNGGHILRWMRDELAGAEVETAKRLGIDPYDLISQICSQVPAGSEGLLFHPYLAGERAPLWNSNARGSFFGLALHHHKEHMLRAAMEGVIFNLYSVMLAIQEQIGTPAIIKATGGFASSSLWRQMLADIFDQPVSIPAHHESSCVGACILGLYALGFIENLQEATLITEQSQQYDPNPESAQIYKQLLPIFLSISSKLGPEYEAISQFQRQFTSS</sequence>
<organism evidence="7 8">
    <name type="scientific">Paenibacillus turicensis</name>
    <dbReference type="NCBI Taxonomy" id="160487"/>
    <lineage>
        <taxon>Bacteria</taxon>
        <taxon>Bacillati</taxon>
        <taxon>Bacillota</taxon>
        <taxon>Bacilli</taxon>
        <taxon>Bacillales</taxon>
        <taxon>Paenibacillaceae</taxon>
        <taxon>Paenibacillus</taxon>
    </lineage>
</organism>
<evidence type="ECO:0000313" key="8">
    <source>
        <dbReference type="Proteomes" id="UP001519272"/>
    </source>
</evidence>
<comment type="caution">
    <text evidence="7">The sequence shown here is derived from an EMBL/GenBank/DDBJ whole genome shotgun (WGS) entry which is preliminary data.</text>
</comment>
<dbReference type="InterPro" id="IPR018485">
    <property type="entry name" value="FGGY_C"/>
</dbReference>
<protein>
    <submittedName>
        <fullName evidence="7">Gluconokinase</fullName>
        <ecNumber evidence="7">2.7.1.12</ecNumber>
    </submittedName>
</protein>
<keyword evidence="3 4" id="KW-0418">Kinase</keyword>
<keyword evidence="8" id="KW-1185">Reference proteome</keyword>
<comment type="similarity">
    <text evidence="1 4">Belongs to the FGGY kinase family.</text>
</comment>
<name>A0ABS4FUL7_9BACL</name>
<evidence type="ECO:0000256" key="1">
    <source>
        <dbReference type="ARBA" id="ARBA00009156"/>
    </source>
</evidence>
<dbReference type="InterPro" id="IPR043129">
    <property type="entry name" value="ATPase_NBD"/>
</dbReference>
<accession>A0ABS4FUL7</accession>
<evidence type="ECO:0000313" key="7">
    <source>
        <dbReference type="EMBL" id="MBP1906255.1"/>
    </source>
</evidence>
<dbReference type="InterPro" id="IPR006002">
    <property type="entry name" value="Gluconate_kinase"/>
</dbReference>
<dbReference type="SUPFAM" id="SSF53067">
    <property type="entry name" value="Actin-like ATPase domain"/>
    <property type="match status" value="2"/>
</dbReference>
<dbReference type="Pfam" id="PF00370">
    <property type="entry name" value="FGGY_N"/>
    <property type="match status" value="1"/>
</dbReference>
<gene>
    <name evidence="7" type="ORF">J2Z32_002904</name>
</gene>
<dbReference type="GO" id="GO:0046316">
    <property type="term" value="F:gluconokinase activity"/>
    <property type="evidence" value="ECO:0007669"/>
    <property type="project" value="UniProtKB-EC"/>
</dbReference>
<evidence type="ECO:0000259" key="6">
    <source>
        <dbReference type="Pfam" id="PF02782"/>
    </source>
</evidence>
<feature type="domain" description="Carbohydrate kinase FGGY C-terminal" evidence="6">
    <location>
        <begin position="259"/>
        <end position="454"/>
    </location>
</feature>
<dbReference type="Gene3D" id="3.30.420.40">
    <property type="match status" value="2"/>
</dbReference>
<dbReference type="PIRSF" id="PIRSF000538">
    <property type="entry name" value="GlpK"/>
    <property type="match status" value="1"/>
</dbReference>
<evidence type="ECO:0000259" key="5">
    <source>
        <dbReference type="Pfam" id="PF00370"/>
    </source>
</evidence>
<dbReference type="EC" id="2.7.1.12" evidence="7"/>
<dbReference type="InterPro" id="IPR050406">
    <property type="entry name" value="FGGY_Carb_Kinase"/>
</dbReference>
<dbReference type="InterPro" id="IPR018483">
    <property type="entry name" value="Carb_kinase_FGGY_CS"/>
</dbReference>
<feature type="domain" description="Carbohydrate kinase FGGY N-terminal" evidence="5">
    <location>
        <begin position="6"/>
        <end position="249"/>
    </location>
</feature>
<evidence type="ECO:0000256" key="3">
    <source>
        <dbReference type="ARBA" id="ARBA00022777"/>
    </source>
</evidence>
<dbReference type="EMBL" id="JAGGKG010000014">
    <property type="protein sequence ID" value="MBP1906255.1"/>
    <property type="molecule type" value="Genomic_DNA"/>
</dbReference>
<dbReference type="PANTHER" id="PTHR43095">
    <property type="entry name" value="SUGAR KINASE"/>
    <property type="match status" value="1"/>
</dbReference>
<dbReference type="PROSITE" id="PS00445">
    <property type="entry name" value="FGGY_KINASES_2"/>
    <property type="match status" value="1"/>
</dbReference>